<evidence type="ECO:0000313" key="1">
    <source>
        <dbReference type="EMBL" id="KZR99860.1"/>
    </source>
</evidence>
<name>A0A162C1B7_9CRUS</name>
<reference evidence="1 2" key="1">
    <citation type="submission" date="2016-03" db="EMBL/GenBank/DDBJ databases">
        <title>EvidentialGene: Evidence-directed Construction of Genes on Genomes.</title>
        <authorList>
            <person name="Gilbert D.G."/>
            <person name="Choi J.-H."/>
            <person name="Mockaitis K."/>
            <person name="Colbourne J."/>
            <person name="Pfrender M."/>
        </authorList>
    </citation>
    <scope>NUCLEOTIDE SEQUENCE [LARGE SCALE GENOMIC DNA]</scope>
    <source>
        <strain evidence="1 2">Xinb3</strain>
        <tissue evidence="1">Complete organism</tissue>
    </source>
</reference>
<dbReference type="AlphaFoldDB" id="A0A162C1B7"/>
<accession>A0A162C1B7</accession>
<organism evidence="1 2">
    <name type="scientific">Daphnia magna</name>
    <dbReference type="NCBI Taxonomy" id="35525"/>
    <lineage>
        <taxon>Eukaryota</taxon>
        <taxon>Metazoa</taxon>
        <taxon>Ecdysozoa</taxon>
        <taxon>Arthropoda</taxon>
        <taxon>Crustacea</taxon>
        <taxon>Branchiopoda</taxon>
        <taxon>Diplostraca</taxon>
        <taxon>Cladocera</taxon>
        <taxon>Anomopoda</taxon>
        <taxon>Daphniidae</taxon>
        <taxon>Daphnia</taxon>
    </lineage>
</organism>
<protein>
    <submittedName>
        <fullName evidence="1">Uncharacterized protein</fullName>
    </submittedName>
</protein>
<comment type="caution">
    <text evidence="1">The sequence shown here is derived from an EMBL/GenBank/DDBJ whole genome shotgun (WGS) entry which is preliminary data.</text>
</comment>
<dbReference type="EMBL" id="LRGB01012438">
    <property type="protein sequence ID" value="KZR99860.1"/>
    <property type="molecule type" value="Genomic_DNA"/>
</dbReference>
<keyword evidence="2" id="KW-1185">Reference proteome</keyword>
<proteinExistence type="predicted"/>
<sequence length="52" mass="5863">QVTRIGGRKNQILEVLGKTAWFSSLRNRIGDGTTLHATKYILVHVNFTPKII</sequence>
<dbReference type="Proteomes" id="UP000076858">
    <property type="component" value="Unassembled WGS sequence"/>
</dbReference>
<gene>
    <name evidence="1" type="ORF">APZ42_004113</name>
</gene>
<evidence type="ECO:0000313" key="2">
    <source>
        <dbReference type="Proteomes" id="UP000076858"/>
    </source>
</evidence>
<feature type="non-terminal residue" evidence="1">
    <location>
        <position position="1"/>
    </location>
</feature>